<evidence type="ECO:0000313" key="2">
    <source>
        <dbReference type="Proteomes" id="UP000276133"/>
    </source>
</evidence>
<protein>
    <submittedName>
        <fullName evidence="1">Uncharacterized protein</fullName>
    </submittedName>
</protein>
<sequence length="113" mass="12770">MDGENRKTALNERLKMTYILLIANFVPRNCEKALPALQRNANGPLNTNAFDSSLITTPATTSSESTAIPNVNKPKKRVIIIFNHQNVLLATEKKYFSYSIKYKPPKIDCMRRG</sequence>
<evidence type="ECO:0000313" key="1">
    <source>
        <dbReference type="EMBL" id="RNA05303.1"/>
    </source>
</evidence>
<dbReference type="EMBL" id="REGN01007779">
    <property type="protein sequence ID" value="RNA05303.1"/>
    <property type="molecule type" value="Genomic_DNA"/>
</dbReference>
<proteinExistence type="predicted"/>
<organism evidence="1 2">
    <name type="scientific">Brachionus plicatilis</name>
    <name type="common">Marine rotifer</name>
    <name type="synonym">Brachionus muelleri</name>
    <dbReference type="NCBI Taxonomy" id="10195"/>
    <lineage>
        <taxon>Eukaryota</taxon>
        <taxon>Metazoa</taxon>
        <taxon>Spiralia</taxon>
        <taxon>Gnathifera</taxon>
        <taxon>Rotifera</taxon>
        <taxon>Eurotatoria</taxon>
        <taxon>Monogononta</taxon>
        <taxon>Pseudotrocha</taxon>
        <taxon>Ploima</taxon>
        <taxon>Brachionidae</taxon>
        <taxon>Brachionus</taxon>
    </lineage>
</organism>
<dbReference type="Proteomes" id="UP000276133">
    <property type="component" value="Unassembled WGS sequence"/>
</dbReference>
<accession>A0A3M7Q1U4</accession>
<comment type="caution">
    <text evidence="1">The sequence shown here is derived from an EMBL/GenBank/DDBJ whole genome shotgun (WGS) entry which is preliminary data.</text>
</comment>
<keyword evidence="2" id="KW-1185">Reference proteome</keyword>
<reference evidence="1 2" key="1">
    <citation type="journal article" date="2018" name="Sci. Rep.">
        <title>Genomic signatures of local adaptation to the degree of environmental predictability in rotifers.</title>
        <authorList>
            <person name="Franch-Gras L."/>
            <person name="Hahn C."/>
            <person name="Garcia-Roger E.M."/>
            <person name="Carmona M.J."/>
            <person name="Serra M."/>
            <person name="Gomez A."/>
        </authorList>
    </citation>
    <scope>NUCLEOTIDE SEQUENCE [LARGE SCALE GENOMIC DNA]</scope>
    <source>
        <strain evidence="1">HYR1</strain>
    </source>
</reference>
<name>A0A3M7Q1U4_BRAPC</name>
<gene>
    <name evidence="1" type="ORF">BpHYR1_027360</name>
</gene>
<dbReference type="AlphaFoldDB" id="A0A3M7Q1U4"/>